<evidence type="ECO:0000313" key="5">
    <source>
        <dbReference type="Proteomes" id="UP000436088"/>
    </source>
</evidence>
<keyword evidence="5" id="KW-1185">Reference proteome</keyword>
<gene>
    <name evidence="4" type="ORF">F3Y22_tig00110549pilonHSYRG00071</name>
</gene>
<protein>
    <recommendedName>
        <fullName evidence="6">Pentatricopeptide repeat-containing protein</fullName>
    </recommendedName>
</protein>
<dbReference type="InterPro" id="IPR002885">
    <property type="entry name" value="PPR_rpt"/>
</dbReference>
<dbReference type="Proteomes" id="UP000436088">
    <property type="component" value="Unassembled WGS sequence"/>
</dbReference>
<feature type="repeat" description="PPR" evidence="3">
    <location>
        <begin position="103"/>
        <end position="137"/>
    </location>
</feature>
<dbReference type="Gene3D" id="1.25.40.10">
    <property type="entry name" value="Tetratricopeptide repeat domain"/>
    <property type="match status" value="3"/>
</dbReference>
<reference evidence="4" key="1">
    <citation type="submission" date="2019-09" db="EMBL/GenBank/DDBJ databases">
        <title>Draft genome information of white flower Hibiscus syriacus.</title>
        <authorList>
            <person name="Kim Y.-M."/>
        </authorList>
    </citation>
    <scope>NUCLEOTIDE SEQUENCE [LARGE SCALE GENOMIC DNA]</scope>
    <source>
        <strain evidence="4">YM2019G1</strain>
    </source>
</reference>
<comment type="caution">
    <text evidence="4">The sequence shown here is derived from an EMBL/GenBank/DDBJ whole genome shotgun (WGS) entry which is preliminary data.</text>
</comment>
<evidence type="ECO:0000313" key="4">
    <source>
        <dbReference type="EMBL" id="KAE8700995.1"/>
    </source>
</evidence>
<dbReference type="AlphaFoldDB" id="A0A6A3ACU8"/>
<dbReference type="EMBL" id="VEPZ02001025">
    <property type="protein sequence ID" value="KAE8700995.1"/>
    <property type="molecule type" value="Genomic_DNA"/>
</dbReference>
<proteinExistence type="inferred from homology"/>
<accession>A0A6A3ACU8</accession>
<sequence length="275" mass="30937">MVEKSILVYDELDPSLKNTHVRNVLLDVLLRDGRVDRALNVLDEMLQPFSEVPPNDVTGDIVFYALTKTGRSLSEKELVSWRGEIIQAWNFLHELLILTAPLESSLFNVLMSELGRRGDVKRMNVVMAEMKEYGIRPDVVTLGSKNDGVLVEANVVILNTLIDGLCKLERSREGLSCSTVERRGGFTSYNHVNALIDGMCRLGRINSALEFFREMQEKGVVDLFDDGERMLCRCCCYYSLISGFCRAGKMDDAGNVYSKLKAAGFHPDIVCYNSY</sequence>
<feature type="repeat" description="PPR" evidence="3">
    <location>
        <begin position="188"/>
        <end position="222"/>
    </location>
</feature>
<evidence type="ECO:0000256" key="3">
    <source>
        <dbReference type="PROSITE-ProRule" id="PRU00708"/>
    </source>
</evidence>
<organism evidence="4 5">
    <name type="scientific">Hibiscus syriacus</name>
    <name type="common">Rose of Sharon</name>
    <dbReference type="NCBI Taxonomy" id="106335"/>
    <lineage>
        <taxon>Eukaryota</taxon>
        <taxon>Viridiplantae</taxon>
        <taxon>Streptophyta</taxon>
        <taxon>Embryophyta</taxon>
        <taxon>Tracheophyta</taxon>
        <taxon>Spermatophyta</taxon>
        <taxon>Magnoliopsida</taxon>
        <taxon>eudicotyledons</taxon>
        <taxon>Gunneridae</taxon>
        <taxon>Pentapetalae</taxon>
        <taxon>rosids</taxon>
        <taxon>malvids</taxon>
        <taxon>Malvales</taxon>
        <taxon>Malvaceae</taxon>
        <taxon>Malvoideae</taxon>
        <taxon>Hibiscus</taxon>
    </lineage>
</organism>
<evidence type="ECO:0000256" key="1">
    <source>
        <dbReference type="ARBA" id="ARBA00007626"/>
    </source>
</evidence>
<feature type="repeat" description="PPR" evidence="3">
    <location>
        <begin position="233"/>
        <end position="267"/>
    </location>
</feature>
<dbReference type="Pfam" id="PF13041">
    <property type="entry name" value="PPR_2"/>
    <property type="match status" value="1"/>
</dbReference>
<dbReference type="InterPro" id="IPR011990">
    <property type="entry name" value="TPR-like_helical_dom_sf"/>
</dbReference>
<evidence type="ECO:0000256" key="2">
    <source>
        <dbReference type="ARBA" id="ARBA00022737"/>
    </source>
</evidence>
<dbReference type="Pfam" id="PF01535">
    <property type="entry name" value="PPR"/>
    <property type="match status" value="3"/>
</dbReference>
<evidence type="ECO:0008006" key="6">
    <source>
        <dbReference type="Google" id="ProtNLM"/>
    </source>
</evidence>
<dbReference type="PANTHER" id="PTHR47941">
    <property type="entry name" value="PENTATRICOPEPTIDE REPEAT-CONTAINING PROTEIN 3, MITOCHONDRIAL"/>
    <property type="match status" value="1"/>
</dbReference>
<name>A0A6A3ACU8_HIBSY</name>
<keyword evidence="2" id="KW-0677">Repeat</keyword>
<dbReference type="Pfam" id="PF13812">
    <property type="entry name" value="PPR_3"/>
    <property type="match status" value="1"/>
</dbReference>
<dbReference type="PROSITE" id="PS51375">
    <property type="entry name" value="PPR"/>
    <property type="match status" value="3"/>
</dbReference>
<comment type="similarity">
    <text evidence="1">Belongs to the PPR family. P subfamily.</text>
</comment>
<dbReference type="NCBIfam" id="TIGR00756">
    <property type="entry name" value="PPR"/>
    <property type="match status" value="4"/>
</dbReference>